<comment type="function">
    <text evidence="1">Is involved in generating a small heat-stable compound (Nod), an acylated oligomer of N-acetylglucosamine, that stimulates mitosis in various plant protoplasts.</text>
</comment>
<keyword evidence="4" id="KW-0732">Signal</keyword>
<evidence type="ECO:0000256" key="4">
    <source>
        <dbReference type="ARBA" id="ARBA00022729"/>
    </source>
</evidence>
<accession>A0A4S2HGC3</accession>
<proteinExistence type="inferred from homology"/>
<comment type="similarity">
    <text evidence="2">Belongs to the polysaccharide deacetylase family.</text>
</comment>
<evidence type="ECO:0000256" key="1">
    <source>
        <dbReference type="ARBA" id="ARBA00003236"/>
    </source>
</evidence>
<evidence type="ECO:0000259" key="6">
    <source>
        <dbReference type="PROSITE" id="PS51677"/>
    </source>
</evidence>
<protein>
    <recommendedName>
        <fullName evidence="3">Chitooligosaccharide deacetylase</fullName>
    </recommendedName>
    <alternativeName>
        <fullName evidence="5">Nodulation protein B</fullName>
    </alternativeName>
</protein>
<dbReference type="GO" id="GO:0005975">
    <property type="term" value="P:carbohydrate metabolic process"/>
    <property type="evidence" value="ECO:0007669"/>
    <property type="project" value="InterPro"/>
</dbReference>
<dbReference type="SUPFAM" id="SSF88713">
    <property type="entry name" value="Glycoside hydrolase/deacetylase"/>
    <property type="match status" value="1"/>
</dbReference>
<dbReference type="AlphaFoldDB" id="A0A4S2HGC3"/>
<sequence length="260" mass="28065">MNDTYIPSGGPAGKLRRLAARQLARQPLQIVLNRALISFTFDDFPRSAAWTGADILERFGWRATYFAAAGYAGSQNHLGALFKPGDLLRLRTAGHEIGCHTYGHLDSGCAPVEAVMADCARNRRALAAMGHESELGVFAFPYGEASPATKKALSQRYRALRGVQPGINRGHADRALLKAVPLDGGKAGLARALDAVRDAAANPGWLIFYGHDVSERPSQWGCTPDFLDEVCQLAADLSCRVMTMGDALTRIETPQAERVS</sequence>
<evidence type="ECO:0000256" key="3">
    <source>
        <dbReference type="ARBA" id="ARBA00020071"/>
    </source>
</evidence>
<dbReference type="GO" id="GO:0016810">
    <property type="term" value="F:hydrolase activity, acting on carbon-nitrogen (but not peptide) bonds"/>
    <property type="evidence" value="ECO:0007669"/>
    <property type="project" value="InterPro"/>
</dbReference>
<feature type="domain" description="NodB homology" evidence="6">
    <location>
        <begin position="35"/>
        <end position="260"/>
    </location>
</feature>
<dbReference type="EMBL" id="SRXV01000001">
    <property type="protein sequence ID" value="TGY94682.1"/>
    <property type="molecule type" value="Genomic_DNA"/>
</dbReference>
<reference evidence="7 8" key="1">
    <citation type="journal article" date="2013" name="Int. J. Syst. Evol. Microbiol.">
        <title>Marinicauda pacifica gen. nov., sp. nov., a prosthecate alphaproteobacterium of the family Hyphomonadaceae isolated from deep seawater.</title>
        <authorList>
            <person name="Zhang X.Y."/>
            <person name="Li G.W."/>
            <person name="Wang C.S."/>
            <person name="Zhang Y.J."/>
            <person name="Xu X.W."/>
            <person name="Li H."/>
            <person name="Liu A."/>
            <person name="Liu C."/>
            <person name="Xie B.B."/>
            <person name="Qin Q.L."/>
            <person name="Xu Z."/>
            <person name="Chen X.L."/>
            <person name="Zhou B.C."/>
            <person name="Zhang Y.Z."/>
        </authorList>
    </citation>
    <scope>NUCLEOTIDE SEQUENCE [LARGE SCALE GENOMIC DNA]</scope>
    <source>
        <strain evidence="7 8">P-1 km-3</strain>
    </source>
</reference>
<dbReference type="Gene3D" id="3.20.20.370">
    <property type="entry name" value="Glycoside hydrolase/deacetylase"/>
    <property type="match status" value="1"/>
</dbReference>
<dbReference type="PANTHER" id="PTHR34216:SF11">
    <property type="entry name" value="CHITOOLIGOSACCHARIDE DEACETYLASE"/>
    <property type="match status" value="1"/>
</dbReference>
<evidence type="ECO:0000313" key="8">
    <source>
        <dbReference type="Proteomes" id="UP000305451"/>
    </source>
</evidence>
<dbReference type="PANTHER" id="PTHR34216">
    <property type="match status" value="1"/>
</dbReference>
<dbReference type="InterPro" id="IPR051398">
    <property type="entry name" value="Polysacch_Deacetylase"/>
</dbReference>
<evidence type="ECO:0000256" key="5">
    <source>
        <dbReference type="ARBA" id="ARBA00032976"/>
    </source>
</evidence>
<organism evidence="7 8">
    <name type="scientific">Marinicauda pacifica</name>
    <dbReference type="NCBI Taxonomy" id="1133559"/>
    <lineage>
        <taxon>Bacteria</taxon>
        <taxon>Pseudomonadati</taxon>
        <taxon>Pseudomonadota</taxon>
        <taxon>Alphaproteobacteria</taxon>
        <taxon>Maricaulales</taxon>
        <taxon>Maricaulaceae</taxon>
        <taxon>Marinicauda</taxon>
    </lineage>
</organism>
<dbReference type="InterPro" id="IPR002509">
    <property type="entry name" value="NODB_dom"/>
</dbReference>
<comment type="caution">
    <text evidence="7">The sequence shown here is derived from an EMBL/GenBank/DDBJ whole genome shotgun (WGS) entry which is preliminary data.</text>
</comment>
<keyword evidence="8" id="KW-1185">Reference proteome</keyword>
<dbReference type="PROSITE" id="PS51677">
    <property type="entry name" value="NODB"/>
    <property type="match status" value="1"/>
</dbReference>
<dbReference type="OrthoDB" id="2795102at2"/>
<gene>
    <name evidence="7" type="ORF">E5162_05270</name>
</gene>
<dbReference type="CDD" id="cd10967">
    <property type="entry name" value="CE4_GLA_like_6s"/>
    <property type="match status" value="1"/>
</dbReference>
<dbReference type="InterPro" id="IPR011330">
    <property type="entry name" value="Glyco_hydro/deAcase_b/a-brl"/>
</dbReference>
<dbReference type="Pfam" id="PF01522">
    <property type="entry name" value="Polysacc_deac_1"/>
    <property type="match status" value="1"/>
</dbReference>
<dbReference type="RefSeq" id="WP_135943879.1">
    <property type="nucleotide sequence ID" value="NZ_BMEI01000001.1"/>
</dbReference>
<evidence type="ECO:0000313" key="7">
    <source>
        <dbReference type="EMBL" id="TGY94682.1"/>
    </source>
</evidence>
<evidence type="ECO:0000256" key="2">
    <source>
        <dbReference type="ARBA" id="ARBA00010973"/>
    </source>
</evidence>
<dbReference type="Proteomes" id="UP000305451">
    <property type="component" value="Unassembled WGS sequence"/>
</dbReference>
<name>A0A4S2HGC3_9PROT</name>